<gene>
    <name evidence="1" type="ORF">ColSpa_10241</name>
</gene>
<evidence type="ECO:0000313" key="2">
    <source>
        <dbReference type="Proteomes" id="UP001055115"/>
    </source>
</evidence>
<organism evidence="1 2">
    <name type="scientific">Colletotrichum spaethianum</name>
    <dbReference type="NCBI Taxonomy" id="700344"/>
    <lineage>
        <taxon>Eukaryota</taxon>
        <taxon>Fungi</taxon>
        <taxon>Dikarya</taxon>
        <taxon>Ascomycota</taxon>
        <taxon>Pezizomycotina</taxon>
        <taxon>Sordariomycetes</taxon>
        <taxon>Hypocreomycetidae</taxon>
        <taxon>Glomerellales</taxon>
        <taxon>Glomerellaceae</taxon>
        <taxon>Colletotrichum</taxon>
        <taxon>Colletotrichum spaethianum species complex</taxon>
    </lineage>
</organism>
<evidence type="ECO:0000313" key="1">
    <source>
        <dbReference type="EMBL" id="GKT50060.1"/>
    </source>
</evidence>
<protein>
    <submittedName>
        <fullName evidence="1">Uncharacterized protein</fullName>
    </submittedName>
</protein>
<dbReference type="EMBL" id="BQXU01000034">
    <property type="protein sequence ID" value="GKT50060.1"/>
    <property type="molecule type" value="Genomic_DNA"/>
</dbReference>
<dbReference type="GeneID" id="73331043"/>
<accession>A0AA37PD34</accession>
<dbReference type="Proteomes" id="UP001055115">
    <property type="component" value="Unassembled WGS sequence"/>
</dbReference>
<dbReference type="AlphaFoldDB" id="A0AA37PD34"/>
<dbReference type="RefSeq" id="XP_049132410.1">
    <property type="nucleotide sequence ID" value="XM_049276453.1"/>
</dbReference>
<sequence length="233" mass="26452">MSRAYVDIKDVTLGIDIGSTSTRAYLRCPATKEEWYVENPSDELIVTNGDFSSAGYPFRSKGPVYLGERADPTSQAVSLKYAFYPLADASDELLEQYHLVRSLMERKSDAKFLDRLRQGLEELLAVIKCSVDDICTRQRIKVTRIGLSIPSQWTLEFEDVYKNIVSSVFGHSQSSIFFHTETEALAHYLLDEGLDYLLPDQHSEYRVFLFLDLGGHNMVSLLFPHVHLSTSIL</sequence>
<name>A0AA37PD34_9PEZI</name>
<reference evidence="1 2" key="1">
    <citation type="submission" date="2022-03" db="EMBL/GenBank/DDBJ databases">
        <title>Genome data of Colletotrichum spp.</title>
        <authorList>
            <person name="Utami Y.D."/>
            <person name="Hiruma K."/>
        </authorList>
    </citation>
    <scope>NUCLEOTIDE SEQUENCE [LARGE SCALE GENOMIC DNA]</scope>
    <source>
        <strain evidence="1 2">MAFF 239500</strain>
    </source>
</reference>
<comment type="caution">
    <text evidence="1">The sequence shown here is derived from an EMBL/GenBank/DDBJ whole genome shotgun (WGS) entry which is preliminary data.</text>
</comment>
<proteinExistence type="predicted"/>
<keyword evidence="2" id="KW-1185">Reference proteome</keyword>